<dbReference type="Proteomes" id="UP000187151">
    <property type="component" value="Unassembled WGS sequence"/>
</dbReference>
<protein>
    <submittedName>
        <fullName evidence="1">Uncharacterized protein</fullName>
    </submittedName>
</protein>
<sequence length="137" mass="14387">MLAGTEGATHRFRLDYLWLSLAGEDQLSGWSTDAMAELAAREFGASCAAGPRRTGLLAALGEVRVIDRFRSGSGGLRVTVAWPSGLRGAAAERLAAGVVRQGWAYAGPREGCVCTRHDCGGIVPVSGVRSTGTRRAR</sequence>
<accession>A0ABX3FR63</accession>
<keyword evidence="2" id="KW-1185">Reference proteome</keyword>
<evidence type="ECO:0000313" key="2">
    <source>
        <dbReference type="Proteomes" id="UP000187151"/>
    </source>
</evidence>
<organism evidence="1 2">
    <name type="scientific">Streptomyces amritsarensis</name>
    <dbReference type="NCBI Taxonomy" id="681158"/>
    <lineage>
        <taxon>Bacteria</taxon>
        <taxon>Bacillati</taxon>
        <taxon>Actinomycetota</taxon>
        <taxon>Actinomycetes</taxon>
        <taxon>Kitasatosporales</taxon>
        <taxon>Streptomycetaceae</taxon>
        <taxon>Streptomyces</taxon>
    </lineage>
</organism>
<proteinExistence type="predicted"/>
<dbReference type="EMBL" id="MQUR01000181">
    <property type="protein sequence ID" value="OLZ43639.1"/>
    <property type="molecule type" value="Genomic_DNA"/>
</dbReference>
<evidence type="ECO:0000313" key="1">
    <source>
        <dbReference type="EMBL" id="OLZ43639.1"/>
    </source>
</evidence>
<comment type="caution">
    <text evidence="1">The sequence shown here is derived from an EMBL/GenBank/DDBJ whole genome shotgun (WGS) entry which is preliminary data.</text>
</comment>
<name>A0ABX3FR63_9ACTN</name>
<gene>
    <name evidence="1" type="ORF">AVW11_35170</name>
</gene>
<reference evidence="1 2" key="1">
    <citation type="submission" date="2016-01" db="EMBL/GenBank/DDBJ databases">
        <title>Streptomyces amritsarensis strain MTCC 11845 genome sequencing and assembly.</title>
        <authorList>
            <person name="Sharma D."/>
            <person name="Nair G.R."/>
            <person name="Kaur G."/>
            <person name="Manhas R.K."/>
            <person name="Mayilraj S."/>
        </authorList>
    </citation>
    <scope>NUCLEOTIDE SEQUENCE [LARGE SCALE GENOMIC DNA]</scope>
    <source>
        <strain evidence="1 2">MTCC 11845</strain>
    </source>
</reference>